<dbReference type="PANTHER" id="PTHR39087">
    <property type="entry name" value="UPF0104 MEMBRANE PROTEIN MJ1595"/>
    <property type="match status" value="1"/>
</dbReference>
<feature type="region of interest" description="Disordered" evidence="6">
    <location>
        <begin position="375"/>
        <end position="405"/>
    </location>
</feature>
<dbReference type="InterPro" id="IPR022791">
    <property type="entry name" value="L-PG_synthase/AglD"/>
</dbReference>
<evidence type="ECO:0000256" key="2">
    <source>
        <dbReference type="ARBA" id="ARBA00022475"/>
    </source>
</evidence>
<keyword evidence="5 7" id="KW-0472">Membrane</keyword>
<feature type="transmembrane region" description="Helical" evidence="7">
    <location>
        <begin position="20"/>
        <end position="42"/>
    </location>
</feature>
<reference evidence="8" key="1">
    <citation type="submission" date="2022-06" db="EMBL/GenBank/DDBJ databases">
        <title>Ornithinimicrobium HY1793.</title>
        <authorList>
            <person name="Huang Y."/>
        </authorList>
    </citation>
    <scope>NUCLEOTIDE SEQUENCE</scope>
    <source>
        <strain evidence="8">HY1793</strain>
    </source>
</reference>
<sequence>MSIHATDDFEPTRRFGWKEVLQSVGGLTVATLLLIFVLPRVADSSWPEILRQMSTVGIWTAVLMVALKLIGLYSYTFTLTGSLPGLSHGRALIVNASGSMISNIMPAGGAVAVAITYVQCRSWGFLRRNISTSLVVTGVWNIMARLALPVIAIVFIIVGPMDTPAPVILGSTVAVIAILLVLAFFLAVIYSEKASHIVGHSLGWVAKPFSKRLKAGANLDSLIQDQRSRWGNVASSHGWKMTIGLAGMLGIFFGLYYTACHNMGVDLPVSHLFAAYAIRQLLTVVAITPGGLGITEAGTAAVLIAFGADPTSAAAAALLYAVVTHLLDVPLGALAMLIWWMGPKDPATHQLDNQGDLVSTKAAITQLKVQKQAAQRETAAREAAEKAAPVEEAAPAEAPGDSRTG</sequence>
<accession>A0ABY4YPV7</accession>
<keyword evidence="3 7" id="KW-0812">Transmembrane</keyword>
<keyword evidence="9" id="KW-1185">Reference proteome</keyword>
<feature type="transmembrane region" description="Helical" evidence="7">
    <location>
        <begin position="318"/>
        <end position="341"/>
    </location>
</feature>
<evidence type="ECO:0000313" key="8">
    <source>
        <dbReference type="EMBL" id="USQ78808.1"/>
    </source>
</evidence>
<keyword evidence="4 7" id="KW-1133">Transmembrane helix</keyword>
<feature type="transmembrane region" description="Helical" evidence="7">
    <location>
        <begin position="139"/>
        <end position="161"/>
    </location>
</feature>
<dbReference type="Proteomes" id="UP001056455">
    <property type="component" value="Chromosome"/>
</dbReference>
<feature type="transmembrane region" description="Helical" evidence="7">
    <location>
        <begin position="237"/>
        <end position="257"/>
    </location>
</feature>
<feature type="transmembrane region" description="Helical" evidence="7">
    <location>
        <begin position="96"/>
        <end position="118"/>
    </location>
</feature>
<evidence type="ECO:0000256" key="6">
    <source>
        <dbReference type="SAM" id="MobiDB-lite"/>
    </source>
</evidence>
<feature type="transmembrane region" description="Helical" evidence="7">
    <location>
        <begin position="277"/>
        <end position="306"/>
    </location>
</feature>
<feature type="compositionally biased region" description="Basic and acidic residues" evidence="6">
    <location>
        <begin position="378"/>
        <end position="389"/>
    </location>
</feature>
<gene>
    <name evidence="8" type="ORF">NF556_14400</name>
</gene>
<organism evidence="8 9">
    <name type="scientific">Ornithinimicrobium faecis</name>
    <dbReference type="NCBI Taxonomy" id="2934158"/>
    <lineage>
        <taxon>Bacteria</taxon>
        <taxon>Bacillati</taxon>
        <taxon>Actinomycetota</taxon>
        <taxon>Actinomycetes</taxon>
        <taxon>Micrococcales</taxon>
        <taxon>Ornithinimicrobiaceae</taxon>
        <taxon>Ornithinimicrobium</taxon>
    </lineage>
</organism>
<dbReference type="Pfam" id="PF03706">
    <property type="entry name" value="LPG_synthase_TM"/>
    <property type="match status" value="1"/>
</dbReference>
<evidence type="ECO:0000256" key="5">
    <source>
        <dbReference type="ARBA" id="ARBA00023136"/>
    </source>
</evidence>
<feature type="transmembrane region" description="Helical" evidence="7">
    <location>
        <begin position="54"/>
        <end position="76"/>
    </location>
</feature>
<dbReference type="EMBL" id="CP099489">
    <property type="protein sequence ID" value="USQ78808.1"/>
    <property type="molecule type" value="Genomic_DNA"/>
</dbReference>
<dbReference type="RefSeq" id="WP_252591603.1">
    <property type="nucleotide sequence ID" value="NZ_CP099489.1"/>
</dbReference>
<proteinExistence type="predicted"/>
<evidence type="ECO:0000313" key="9">
    <source>
        <dbReference type="Proteomes" id="UP001056455"/>
    </source>
</evidence>
<name>A0ABY4YPV7_9MICO</name>
<protein>
    <submittedName>
        <fullName evidence="8">Flippase-like domain-containing protein</fullName>
    </submittedName>
</protein>
<evidence type="ECO:0000256" key="4">
    <source>
        <dbReference type="ARBA" id="ARBA00022989"/>
    </source>
</evidence>
<dbReference type="PANTHER" id="PTHR39087:SF2">
    <property type="entry name" value="UPF0104 MEMBRANE PROTEIN MJ1595"/>
    <property type="match status" value="1"/>
</dbReference>
<evidence type="ECO:0000256" key="7">
    <source>
        <dbReference type="SAM" id="Phobius"/>
    </source>
</evidence>
<feature type="transmembrane region" description="Helical" evidence="7">
    <location>
        <begin position="167"/>
        <end position="190"/>
    </location>
</feature>
<keyword evidence="2" id="KW-1003">Cell membrane</keyword>
<evidence type="ECO:0000256" key="3">
    <source>
        <dbReference type="ARBA" id="ARBA00022692"/>
    </source>
</evidence>
<comment type="subcellular location">
    <subcellularLocation>
        <location evidence="1">Cell membrane</location>
        <topology evidence="1">Multi-pass membrane protein</topology>
    </subcellularLocation>
</comment>
<evidence type="ECO:0000256" key="1">
    <source>
        <dbReference type="ARBA" id="ARBA00004651"/>
    </source>
</evidence>